<evidence type="ECO:0000313" key="2">
    <source>
        <dbReference type="EMBL" id="CAF3495069.1"/>
    </source>
</evidence>
<dbReference type="EMBL" id="CAJNOK010000018">
    <property type="protein sequence ID" value="CAF0722971.1"/>
    <property type="molecule type" value="Genomic_DNA"/>
</dbReference>
<accession>A0A8S2CMR5</accession>
<sequence>MISSENKTVKSISPTSSKKYNWSRIRINRRKQQQQSIMLYSPTVTITCQKLLCPEQQQQIILPDLITDIYKEQKRQSSIQSVAGMLRKVGDELDDRLQKTIPPSRSSYPSSSSVSIQIIQYENLILQYVISFTQLLRLFL</sequence>
<comment type="caution">
    <text evidence="1">The sequence shown here is derived from an EMBL/GenBank/DDBJ whole genome shotgun (WGS) entry which is preliminary data.</text>
</comment>
<gene>
    <name evidence="1" type="ORF">OVA965_LOCUS191</name>
    <name evidence="2" type="ORF">TMI583_LOCUS191</name>
</gene>
<organism evidence="1 3">
    <name type="scientific">Didymodactylos carnosus</name>
    <dbReference type="NCBI Taxonomy" id="1234261"/>
    <lineage>
        <taxon>Eukaryota</taxon>
        <taxon>Metazoa</taxon>
        <taxon>Spiralia</taxon>
        <taxon>Gnathifera</taxon>
        <taxon>Rotifera</taxon>
        <taxon>Eurotatoria</taxon>
        <taxon>Bdelloidea</taxon>
        <taxon>Philodinida</taxon>
        <taxon>Philodinidae</taxon>
        <taxon>Didymodactylos</taxon>
    </lineage>
</organism>
<evidence type="ECO:0000313" key="3">
    <source>
        <dbReference type="Proteomes" id="UP000677228"/>
    </source>
</evidence>
<dbReference type="Proteomes" id="UP000682733">
    <property type="component" value="Unassembled WGS sequence"/>
</dbReference>
<evidence type="ECO:0000313" key="1">
    <source>
        <dbReference type="EMBL" id="CAF0722971.1"/>
    </source>
</evidence>
<dbReference type="EMBL" id="CAJOBA010000018">
    <property type="protein sequence ID" value="CAF3495069.1"/>
    <property type="molecule type" value="Genomic_DNA"/>
</dbReference>
<name>A0A8S2CMR5_9BILA</name>
<protein>
    <submittedName>
        <fullName evidence="1">Uncharacterized protein</fullName>
    </submittedName>
</protein>
<reference evidence="1" key="1">
    <citation type="submission" date="2021-02" db="EMBL/GenBank/DDBJ databases">
        <authorList>
            <person name="Nowell W R."/>
        </authorList>
    </citation>
    <scope>NUCLEOTIDE SEQUENCE</scope>
</reference>
<dbReference type="Proteomes" id="UP000677228">
    <property type="component" value="Unassembled WGS sequence"/>
</dbReference>
<dbReference type="AlphaFoldDB" id="A0A8S2CMR5"/>
<proteinExistence type="predicted"/>